<reference evidence="1 2" key="1">
    <citation type="submission" date="2018-06" db="EMBL/GenBank/DDBJ databases">
        <authorList>
            <consortium name="Pathogen Informatics"/>
            <person name="Doyle S."/>
        </authorList>
    </citation>
    <scope>NUCLEOTIDE SEQUENCE [LARGE SCALE GENOMIC DNA]</scope>
    <source>
        <strain evidence="1 2">NCTC4824</strain>
    </source>
</reference>
<name>A0A2X4Z8P4_LEDLE</name>
<keyword evidence="2" id="KW-1185">Reference proteome</keyword>
<dbReference type="KEGG" id="blen:NCTC4824_02914"/>
<proteinExistence type="predicted"/>
<dbReference type="Proteomes" id="UP000249134">
    <property type="component" value="Chromosome 1"/>
</dbReference>
<evidence type="ECO:0000313" key="1">
    <source>
        <dbReference type="EMBL" id="SQI60755.1"/>
    </source>
</evidence>
<dbReference type="RefSeq" id="WP_066140367.1">
    <property type="nucleotide sequence ID" value="NZ_CBCSGM010000001.1"/>
</dbReference>
<accession>A0A2X4Z8P4</accession>
<evidence type="ECO:0000313" key="2">
    <source>
        <dbReference type="Proteomes" id="UP000249134"/>
    </source>
</evidence>
<sequence>MSDYQAFLQERDRIDLLVHEGYKIKSIIENLSGAFVEFEKYIGENNKNVSETLHISTADGRKYFSSLLIK</sequence>
<dbReference type="STRING" id="1348624.GCA_001591545_01962"/>
<dbReference type="AlphaFoldDB" id="A0A2X4Z8P4"/>
<protein>
    <submittedName>
        <fullName evidence="1">Uncharacterized protein</fullName>
    </submittedName>
</protein>
<dbReference type="EMBL" id="LS483476">
    <property type="protein sequence ID" value="SQI60755.1"/>
    <property type="molecule type" value="Genomic_DNA"/>
</dbReference>
<organism evidence="1 2">
    <name type="scientific">Lederbergia lenta</name>
    <name type="common">Bacillus lentus</name>
    <dbReference type="NCBI Taxonomy" id="1467"/>
    <lineage>
        <taxon>Bacteria</taxon>
        <taxon>Bacillati</taxon>
        <taxon>Bacillota</taxon>
        <taxon>Bacilli</taxon>
        <taxon>Bacillales</taxon>
        <taxon>Bacillaceae</taxon>
        <taxon>Lederbergia</taxon>
    </lineage>
</organism>
<gene>
    <name evidence="1" type="ORF">NCTC4824_02914</name>
</gene>